<evidence type="ECO:0000313" key="1">
    <source>
        <dbReference type="EMBL" id="KAF5565640.1"/>
    </source>
</evidence>
<protein>
    <submittedName>
        <fullName evidence="1">Uncharacterized protein</fullName>
    </submittedName>
</protein>
<sequence>MKTDWFFDNPDYMAWKDGRKRILQLGGKDKEQNWIVFNQLSQHPQAIDFNMIVFSSFLADSEQSERLNPLQQSCMDPGDESTTLIRSQGHLKYRMICGKAELTPDASDMCIVDKVEKVGNGVGLGEPTTVAVVQAGSAYKCVVDV</sequence>
<proteinExistence type="predicted"/>
<accession>A0A8H5K4T5</accession>
<comment type="caution">
    <text evidence="1">The sequence shown here is derived from an EMBL/GenBank/DDBJ whole genome shotgun (WGS) entry which is preliminary data.</text>
</comment>
<name>A0A8H5K4T5_9HYPO</name>
<organism evidence="1 2">
    <name type="scientific">Fusarium napiforme</name>
    <dbReference type="NCBI Taxonomy" id="42672"/>
    <lineage>
        <taxon>Eukaryota</taxon>
        <taxon>Fungi</taxon>
        <taxon>Dikarya</taxon>
        <taxon>Ascomycota</taxon>
        <taxon>Pezizomycotina</taxon>
        <taxon>Sordariomycetes</taxon>
        <taxon>Hypocreomycetidae</taxon>
        <taxon>Hypocreales</taxon>
        <taxon>Nectriaceae</taxon>
        <taxon>Fusarium</taxon>
        <taxon>Fusarium fujikuroi species complex</taxon>
    </lineage>
</organism>
<gene>
    <name evidence="1" type="ORF">FNAPI_1568</name>
</gene>
<dbReference type="AlphaFoldDB" id="A0A8H5K4T5"/>
<dbReference type="Proteomes" id="UP000574317">
    <property type="component" value="Unassembled WGS sequence"/>
</dbReference>
<evidence type="ECO:0000313" key="2">
    <source>
        <dbReference type="Proteomes" id="UP000574317"/>
    </source>
</evidence>
<reference evidence="1 2" key="1">
    <citation type="submission" date="2020-05" db="EMBL/GenBank/DDBJ databases">
        <title>Identification and distribution of gene clusters putatively required for synthesis of sphingolipid metabolism inhibitors in phylogenetically diverse species of the filamentous fungus Fusarium.</title>
        <authorList>
            <person name="Kim H.-S."/>
            <person name="Busman M."/>
            <person name="Brown D.W."/>
            <person name="Divon H."/>
            <person name="Uhlig S."/>
            <person name="Proctor R.H."/>
        </authorList>
    </citation>
    <scope>NUCLEOTIDE SEQUENCE [LARGE SCALE GENOMIC DNA]</scope>
    <source>
        <strain evidence="1 2">NRRL 25196</strain>
    </source>
</reference>
<keyword evidence="2" id="KW-1185">Reference proteome</keyword>
<dbReference type="EMBL" id="JAAOAO010000054">
    <property type="protein sequence ID" value="KAF5565640.1"/>
    <property type="molecule type" value="Genomic_DNA"/>
</dbReference>